<dbReference type="PANTHER" id="PTHR22937">
    <property type="entry name" value="E3 UBIQUITIN-PROTEIN LIGASE RNF165"/>
    <property type="match status" value="1"/>
</dbReference>
<sequence length="541" mass="58469">MGQRNMIYTGPILDTEHGHLHPEPCILPYGGVPSFPHPTSNNNHTILPPPGNRTGFNPPHLPENHGPLQHTIGQFNGVDHHRPANGIEYNNVFMTPSGARVFPVTINHGIQDQLPFSNVRGSLERNDVQFMDGLNGAFKRKNAEGFPGNVHYFYPAPGSSSSVGIPMNNSEGIPDYRAGNDGPLVMEVAGHRSGRNRGSGGIGVDPGLTHSSSHLIAGNFGGQPIQAVPGPWLDQQFGGNGGDACGFSWNHAPGIPYLQGPINGGGMEAANMGLHGYQVTTNNRNSAAFVIPPPPPPITAHQGSHNLHHPPPPPMPPMQGHNMDFHPQLASTSRRVPTNVTTSYASVNPFQNGMEGGARFVGPTPPTGLRVYRPHRRELMVEATARHHGFPHLRVLPEDGVAILDISGYHEVGHSVDHHRDMRLDIDHMSYEASCRTELLALGEQIGSVGSGLSDDFILEHLKTRVYAASSKSSSEPEDALPADQELNSCVICQTNYDDEEQIGVLDCGHEYHVECVKKWLIVKNTCPVCKSTALAQTKES</sequence>
<dbReference type="Proteomes" id="UP001172457">
    <property type="component" value="Chromosome 8"/>
</dbReference>
<reference evidence="10" key="1">
    <citation type="submission" date="2023-03" db="EMBL/GenBank/DDBJ databases">
        <title>Chromosome-scale reference genome and RAD-based genetic map of yellow starthistle (Centaurea solstitialis) reveal putative structural variation and QTLs associated with invader traits.</title>
        <authorList>
            <person name="Reatini B."/>
            <person name="Cang F.A."/>
            <person name="Jiang Q."/>
            <person name="Mckibben M.T.W."/>
            <person name="Barker M.S."/>
            <person name="Rieseberg L.H."/>
            <person name="Dlugosch K.M."/>
        </authorList>
    </citation>
    <scope>NUCLEOTIDE SEQUENCE</scope>
    <source>
        <strain evidence="10">CAN-66</strain>
        <tissue evidence="10">Leaf</tissue>
    </source>
</reference>
<dbReference type="AlphaFoldDB" id="A0AA38S832"/>
<keyword evidence="7" id="KW-0862">Zinc</keyword>
<evidence type="ECO:0000313" key="10">
    <source>
        <dbReference type="EMBL" id="KAJ9537930.1"/>
    </source>
</evidence>
<proteinExistence type="predicted"/>
<dbReference type="EC" id="2.3.2.27" evidence="2"/>
<dbReference type="InterPro" id="IPR045191">
    <property type="entry name" value="MBR1/2-like"/>
</dbReference>
<comment type="caution">
    <text evidence="10">The sequence shown here is derived from an EMBL/GenBank/DDBJ whole genome shotgun (WGS) entry which is preliminary data.</text>
</comment>
<keyword evidence="3" id="KW-0808">Transferase</keyword>
<dbReference type="Pfam" id="PF13639">
    <property type="entry name" value="zf-RING_2"/>
    <property type="match status" value="1"/>
</dbReference>
<organism evidence="10 11">
    <name type="scientific">Centaurea solstitialis</name>
    <name type="common">yellow star-thistle</name>
    <dbReference type="NCBI Taxonomy" id="347529"/>
    <lineage>
        <taxon>Eukaryota</taxon>
        <taxon>Viridiplantae</taxon>
        <taxon>Streptophyta</taxon>
        <taxon>Embryophyta</taxon>
        <taxon>Tracheophyta</taxon>
        <taxon>Spermatophyta</taxon>
        <taxon>Magnoliopsida</taxon>
        <taxon>eudicotyledons</taxon>
        <taxon>Gunneridae</taxon>
        <taxon>Pentapetalae</taxon>
        <taxon>asterids</taxon>
        <taxon>campanulids</taxon>
        <taxon>Asterales</taxon>
        <taxon>Asteraceae</taxon>
        <taxon>Carduoideae</taxon>
        <taxon>Cardueae</taxon>
        <taxon>Centaureinae</taxon>
        <taxon>Centaurea</taxon>
    </lineage>
</organism>
<dbReference type="Gene3D" id="3.30.40.10">
    <property type="entry name" value="Zinc/RING finger domain, C3HC4 (zinc finger)"/>
    <property type="match status" value="1"/>
</dbReference>
<dbReference type="SMART" id="SM00184">
    <property type="entry name" value="RING"/>
    <property type="match status" value="1"/>
</dbReference>
<dbReference type="PANTHER" id="PTHR22937:SF222">
    <property type="entry name" value="RING-TYPE E3 UBIQUITIN TRANSFERASE"/>
    <property type="match status" value="1"/>
</dbReference>
<keyword evidence="4" id="KW-0479">Metal-binding</keyword>
<dbReference type="InterPro" id="IPR013083">
    <property type="entry name" value="Znf_RING/FYVE/PHD"/>
</dbReference>
<dbReference type="GO" id="GO:0061630">
    <property type="term" value="F:ubiquitin protein ligase activity"/>
    <property type="evidence" value="ECO:0007669"/>
    <property type="project" value="UniProtKB-EC"/>
</dbReference>
<dbReference type="GO" id="GO:0005634">
    <property type="term" value="C:nucleus"/>
    <property type="evidence" value="ECO:0007669"/>
    <property type="project" value="TreeGrafter"/>
</dbReference>
<evidence type="ECO:0000256" key="3">
    <source>
        <dbReference type="ARBA" id="ARBA00022679"/>
    </source>
</evidence>
<gene>
    <name evidence="10" type="ORF">OSB04_030663</name>
</gene>
<name>A0AA38S832_9ASTR</name>
<dbReference type="InterPro" id="IPR001841">
    <property type="entry name" value="Znf_RING"/>
</dbReference>
<dbReference type="PROSITE" id="PS50089">
    <property type="entry name" value="ZF_RING_2"/>
    <property type="match status" value="1"/>
</dbReference>
<dbReference type="SUPFAM" id="SSF57850">
    <property type="entry name" value="RING/U-box"/>
    <property type="match status" value="1"/>
</dbReference>
<evidence type="ECO:0000256" key="5">
    <source>
        <dbReference type="ARBA" id="ARBA00022771"/>
    </source>
</evidence>
<evidence type="ECO:0000256" key="8">
    <source>
        <dbReference type="PROSITE-ProRule" id="PRU00175"/>
    </source>
</evidence>
<protein>
    <recommendedName>
        <fullName evidence="2">RING-type E3 ubiquitin transferase</fullName>
        <ecNumber evidence="2">2.3.2.27</ecNumber>
    </recommendedName>
</protein>
<keyword evidence="5 8" id="KW-0863">Zinc-finger</keyword>
<evidence type="ECO:0000259" key="9">
    <source>
        <dbReference type="PROSITE" id="PS50089"/>
    </source>
</evidence>
<keyword evidence="11" id="KW-1185">Reference proteome</keyword>
<evidence type="ECO:0000256" key="6">
    <source>
        <dbReference type="ARBA" id="ARBA00022786"/>
    </source>
</evidence>
<comment type="catalytic activity">
    <reaction evidence="1">
        <text>S-ubiquitinyl-[E2 ubiquitin-conjugating enzyme]-L-cysteine + [acceptor protein]-L-lysine = [E2 ubiquitin-conjugating enzyme]-L-cysteine + N(6)-ubiquitinyl-[acceptor protein]-L-lysine.</text>
        <dbReference type="EC" id="2.3.2.27"/>
    </reaction>
</comment>
<feature type="domain" description="RING-type" evidence="9">
    <location>
        <begin position="490"/>
        <end position="531"/>
    </location>
</feature>
<evidence type="ECO:0000313" key="11">
    <source>
        <dbReference type="Proteomes" id="UP001172457"/>
    </source>
</evidence>
<keyword evidence="6" id="KW-0833">Ubl conjugation pathway</keyword>
<evidence type="ECO:0000256" key="1">
    <source>
        <dbReference type="ARBA" id="ARBA00000900"/>
    </source>
</evidence>
<dbReference type="EMBL" id="JARYMX010000008">
    <property type="protein sequence ID" value="KAJ9537930.1"/>
    <property type="molecule type" value="Genomic_DNA"/>
</dbReference>
<evidence type="ECO:0000256" key="7">
    <source>
        <dbReference type="ARBA" id="ARBA00022833"/>
    </source>
</evidence>
<evidence type="ECO:0000256" key="4">
    <source>
        <dbReference type="ARBA" id="ARBA00022723"/>
    </source>
</evidence>
<dbReference type="GO" id="GO:0008270">
    <property type="term" value="F:zinc ion binding"/>
    <property type="evidence" value="ECO:0007669"/>
    <property type="project" value="UniProtKB-KW"/>
</dbReference>
<accession>A0AA38S832</accession>
<evidence type="ECO:0000256" key="2">
    <source>
        <dbReference type="ARBA" id="ARBA00012483"/>
    </source>
</evidence>